<dbReference type="EMBL" id="AZBU02000013">
    <property type="protein sequence ID" value="TKR58633.1"/>
    <property type="molecule type" value="Genomic_DNA"/>
</dbReference>
<dbReference type="AlphaFoldDB" id="A0A4U5LRL0"/>
<sequence>MTFLIPIMKPNDNLPKTETECFFLTQKCGLFLWDSWLFVPLWVLLGLRVEEPCPLRPPGYISDKEEAKEALGVAPEMPGKVLTTVQPVEVEPEPVKAPKPLPDLFESEGMKFSDPENVMTLPGAKFDVARDPETKPEYGSTQESVAPPPPNPDYGDQQQAAPLPPIPASPDYTDSQVPVILTTSRSQAKKPLAPLTTTKSSAVPNSTLRSTANLIQTRINPANKASQAGKRTLPAVATF</sequence>
<reference evidence="2 3" key="2">
    <citation type="journal article" date="2019" name="G3 (Bethesda)">
        <title>Hybrid Assembly of the Genome of the Entomopathogenic Nematode Steinernema carpocapsae Identifies the X-Chromosome.</title>
        <authorList>
            <person name="Serra L."/>
            <person name="Macchietto M."/>
            <person name="Macias-Munoz A."/>
            <person name="McGill C.J."/>
            <person name="Rodriguez I.M."/>
            <person name="Rodriguez B."/>
            <person name="Murad R."/>
            <person name="Mortazavi A."/>
        </authorList>
    </citation>
    <scope>NUCLEOTIDE SEQUENCE [LARGE SCALE GENOMIC DNA]</scope>
    <source>
        <strain evidence="2 3">ALL</strain>
    </source>
</reference>
<evidence type="ECO:0000313" key="2">
    <source>
        <dbReference type="EMBL" id="TKR58633.1"/>
    </source>
</evidence>
<feature type="region of interest" description="Disordered" evidence="1">
    <location>
        <begin position="220"/>
        <end position="239"/>
    </location>
</feature>
<dbReference type="Proteomes" id="UP000298663">
    <property type="component" value="Unassembled WGS sequence"/>
</dbReference>
<proteinExistence type="predicted"/>
<keyword evidence="3" id="KW-1185">Reference proteome</keyword>
<reference evidence="2 3" key="1">
    <citation type="journal article" date="2015" name="Genome Biol.">
        <title>Comparative genomics of Steinernema reveals deeply conserved gene regulatory networks.</title>
        <authorList>
            <person name="Dillman A.R."/>
            <person name="Macchietto M."/>
            <person name="Porter C.F."/>
            <person name="Rogers A."/>
            <person name="Williams B."/>
            <person name="Antoshechkin I."/>
            <person name="Lee M.M."/>
            <person name="Goodwin Z."/>
            <person name="Lu X."/>
            <person name="Lewis E.E."/>
            <person name="Goodrich-Blair H."/>
            <person name="Stock S.P."/>
            <person name="Adams B.J."/>
            <person name="Sternberg P.W."/>
            <person name="Mortazavi A."/>
        </authorList>
    </citation>
    <scope>NUCLEOTIDE SEQUENCE [LARGE SCALE GENOMIC DNA]</scope>
    <source>
        <strain evidence="2 3">ALL</strain>
    </source>
</reference>
<name>A0A4U5LRL0_STECR</name>
<feature type="compositionally biased region" description="Polar residues" evidence="1">
    <location>
        <begin position="172"/>
        <end position="186"/>
    </location>
</feature>
<evidence type="ECO:0000256" key="1">
    <source>
        <dbReference type="SAM" id="MobiDB-lite"/>
    </source>
</evidence>
<gene>
    <name evidence="2" type="ORF">L596_030052</name>
</gene>
<feature type="region of interest" description="Disordered" evidence="1">
    <location>
        <begin position="129"/>
        <end position="207"/>
    </location>
</feature>
<accession>A0A4U5LRL0</accession>
<protein>
    <submittedName>
        <fullName evidence="2">Uncharacterized protein</fullName>
    </submittedName>
</protein>
<evidence type="ECO:0000313" key="3">
    <source>
        <dbReference type="Proteomes" id="UP000298663"/>
    </source>
</evidence>
<comment type="caution">
    <text evidence="2">The sequence shown here is derived from an EMBL/GenBank/DDBJ whole genome shotgun (WGS) entry which is preliminary data.</text>
</comment>
<organism evidence="2 3">
    <name type="scientific">Steinernema carpocapsae</name>
    <name type="common">Entomopathogenic nematode</name>
    <dbReference type="NCBI Taxonomy" id="34508"/>
    <lineage>
        <taxon>Eukaryota</taxon>
        <taxon>Metazoa</taxon>
        <taxon>Ecdysozoa</taxon>
        <taxon>Nematoda</taxon>
        <taxon>Chromadorea</taxon>
        <taxon>Rhabditida</taxon>
        <taxon>Tylenchina</taxon>
        <taxon>Panagrolaimomorpha</taxon>
        <taxon>Strongyloidoidea</taxon>
        <taxon>Steinernematidae</taxon>
        <taxon>Steinernema</taxon>
    </lineage>
</organism>
<feature type="compositionally biased region" description="Polar residues" evidence="1">
    <location>
        <begin position="195"/>
        <end position="207"/>
    </location>
</feature>